<dbReference type="PANTHER" id="PTHR31356:SF38">
    <property type="entry name" value="L-ASCORBATE PEROXIDASE 5, PEROXISOMAL"/>
    <property type="match status" value="1"/>
</dbReference>
<sequence>MLLLSFRSSFLFLWNDAATYDARSKTGGPDGSIRFRIEQELKKEASMHKAVQYCGVVAIEVTKGPTIDFVPGRKDSYDLRAEQHLEYGEEANKSCLILSADWDEFRKGKRLFLNGKEEPE</sequence>
<dbReference type="GO" id="GO:0034599">
    <property type="term" value="P:cellular response to oxidative stress"/>
    <property type="evidence" value="ECO:0007669"/>
    <property type="project" value="InterPro"/>
</dbReference>
<accession>A0AAN9SUY1</accession>
<dbReference type="GO" id="GO:0004601">
    <property type="term" value="F:peroxidase activity"/>
    <property type="evidence" value="ECO:0007669"/>
    <property type="project" value="InterPro"/>
</dbReference>
<dbReference type="SUPFAM" id="SSF48113">
    <property type="entry name" value="Heme-dependent peroxidases"/>
    <property type="match status" value="1"/>
</dbReference>
<evidence type="ECO:0000256" key="1">
    <source>
        <dbReference type="ARBA" id="ARBA00023002"/>
    </source>
</evidence>
<keyword evidence="2" id="KW-0732">Signal</keyword>
<keyword evidence="1" id="KW-0560">Oxidoreductase</keyword>
<dbReference type="InterPro" id="IPR044831">
    <property type="entry name" value="Ccp1-like"/>
</dbReference>
<dbReference type="GO" id="GO:0020037">
    <property type="term" value="F:heme binding"/>
    <property type="evidence" value="ECO:0007669"/>
    <property type="project" value="InterPro"/>
</dbReference>
<dbReference type="Gene3D" id="1.10.520.10">
    <property type="match status" value="2"/>
</dbReference>
<feature type="chain" id="PRO_5042832143" evidence="2">
    <location>
        <begin position="20"/>
        <end position="120"/>
    </location>
</feature>
<dbReference type="AlphaFoldDB" id="A0AAN9SUY1"/>
<name>A0AAN9SUY1_PSOTE</name>
<reference evidence="3 4" key="1">
    <citation type="submission" date="2024-01" db="EMBL/GenBank/DDBJ databases">
        <title>The genomes of 5 underutilized Papilionoideae crops provide insights into root nodulation and disease resistanc.</title>
        <authorList>
            <person name="Jiang F."/>
        </authorList>
    </citation>
    <scope>NUCLEOTIDE SEQUENCE [LARGE SCALE GENOMIC DNA]</scope>
    <source>
        <strain evidence="3">DUOXIRENSHENG_FW03</strain>
        <tissue evidence="3">Leaves</tissue>
    </source>
</reference>
<proteinExistence type="predicted"/>
<dbReference type="GO" id="GO:0042744">
    <property type="term" value="P:hydrogen peroxide catabolic process"/>
    <property type="evidence" value="ECO:0007669"/>
    <property type="project" value="TreeGrafter"/>
</dbReference>
<evidence type="ECO:0000313" key="4">
    <source>
        <dbReference type="Proteomes" id="UP001386955"/>
    </source>
</evidence>
<dbReference type="InterPro" id="IPR010255">
    <property type="entry name" value="Haem_peroxidase_sf"/>
</dbReference>
<feature type="signal peptide" evidence="2">
    <location>
        <begin position="1"/>
        <end position="19"/>
    </location>
</feature>
<dbReference type="EMBL" id="JAYMYS010000002">
    <property type="protein sequence ID" value="KAK7406864.1"/>
    <property type="molecule type" value="Genomic_DNA"/>
</dbReference>
<dbReference type="Proteomes" id="UP001386955">
    <property type="component" value="Unassembled WGS sequence"/>
</dbReference>
<evidence type="ECO:0000313" key="3">
    <source>
        <dbReference type="EMBL" id="KAK7406864.1"/>
    </source>
</evidence>
<comment type="caution">
    <text evidence="3">The sequence shown here is derived from an EMBL/GenBank/DDBJ whole genome shotgun (WGS) entry which is preliminary data.</text>
</comment>
<dbReference type="PANTHER" id="PTHR31356">
    <property type="entry name" value="THYLAKOID LUMENAL 29 KDA PROTEIN, CHLOROPLASTIC-RELATED"/>
    <property type="match status" value="1"/>
</dbReference>
<protein>
    <submittedName>
        <fullName evidence="3">Uncharacterized protein</fullName>
    </submittedName>
</protein>
<dbReference type="GO" id="GO:0000302">
    <property type="term" value="P:response to reactive oxygen species"/>
    <property type="evidence" value="ECO:0007669"/>
    <property type="project" value="TreeGrafter"/>
</dbReference>
<gene>
    <name evidence="3" type="ORF">VNO78_08498</name>
</gene>
<evidence type="ECO:0000256" key="2">
    <source>
        <dbReference type="SAM" id="SignalP"/>
    </source>
</evidence>
<dbReference type="GO" id="GO:0009507">
    <property type="term" value="C:chloroplast"/>
    <property type="evidence" value="ECO:0007669"/>
    <property type="project" value="TreeGrafter"/>
</dbReference>
<organism evidence="3 4">
    <name type="scientific">Psophocarpus tetragonolobus</name>
    <name type="common">Winged bean</name>
    <name type="synonym">Dolichos tetragonolobus</name>
    <dbReference type="NCBI Taxonomy" id="3891"/>
    <lineage>
        <taxon>Eukaryota</taxon>
        <taxon>Viridiplantae</taxon>
        <taxon>Streptophyta</taxon>
        <taxon>Embryophyta</taxon>
        <taxon>Tracheophyta</taxon>
        <taxon>Spermatophyta</taxon>
        <taxon>Magnoliopsida</taxon>
        <taxon>eudicotyledons</taxon>
        <taxon>Gunneridae</taxon>
        <taxon>Pentapetalae</taxon>
        <taxon>rosids</taxon>
        <taxon>fabids</taxon>
        <taxon>Fabales</taxon>
        <taxon>Fabaceae</taxon>
        <taxon>Papilionoideae</taxon>
        <taxon>50 kb inversion clade</taxon>
        <taxon>NPAAA clade</taxon>
        <taxon>indigoferoid/millettioid clade</taxon>
        <taxon>Phaseoleae</taxon>
        <taxon>Psophocarpus</taxon>
    </lineage>
</organism>
<keyword evidence="4" id="KW-1185">Reference proteome</keyword>